<dbReference type="EMBL" id="JBHTAX010000002">
    <property type="protein sequence ID" value="MFC7191940.1"/>
    <property type="molecule type" value="Genomic_DNA"/>
</dbReference>
<dbReference type="GeneID" id="76201665"/>
<keyword evidence="3" id="KW-1185">Reference proteome</keyword>
<reference evidence="1" key="3">
    <citation type="submission" date="2024-09" db="EMBL/GenBank/DDBJ databases">
        <authorList>
            <person name="Sun Q."/>
        </authorList>
    </citation>
    <scope>NUCLEOTIDE SEQUENCE</scope>
    <source>
        <strain evidence="1">NBRC 107106</strain>
    </source>
</reference>
<dbReference type="RefSeq" id="WP_264822335.1">
    <property type="nucleotide sequence ID" value="NZ_CP110249.1"/>
</dbReference>
<accession>A0ABD5YUK5</accession>
<name>A0ABD5YUK5_9EURY</name>
<protein>
    <submittedName>
        <fullName evidence="1">Uncharacterized protein</fullName>
    </submittedName>
</protein>
<dbReference type="Proteomes" id="UP001596417">
    <property type="component" value="Unassembled WGS sequence"/>
</dbReference>
<evidence type="ECO:0000313" key="2">
    <source>
        <dbReference type="EMBL" id="MFC7191940.1"/>
    </source>
</evidence>
<evidence type="ECO:0000313" key="1">
    <source>
        <dbReference type="EMBL" id="MFC7191876.1"/>
    </source>
</evidence>
<dbReference type="AlphaFoldDB" id="A0ABD5YUK5"/>
<organism evidence="1 3">
    <name type="scientific">Halocatena marina</name>
    <dbReference type="NCBI Taxonomy" id="2934937"/>
    <lineage>
        <taxon>Archaea</taxon>
        <taxon>Methanobacteriati</taxon>
        <taxon>Methanobacteriota</taxon>
        <taxon>Stenosarchaea group</taxon>
        <taxon>Halobacteria</taxon>
        <taxon>Halobacteriales</taxon>
        <taxon>Natronomonadaceae</taxon>
        <taxon>Halocatena</taxon>
    </lineage>
</organism>
<evidence type="ECO:0000313" key="3">
    <source>
        <dbReference type="Proteomes" id="UP001596417"/>
    </source>
</evidence>
<dbReference type="EMBL" id="JBHTAX010000001">
    <property type="protein sequence ID" value="MFC7191876.1"/>
    <property type="molecule type" value="Genomic_DNA"/>
</dbReference>
<gene>
    <name evidence="1" type="ORF">ACFQL7_20200</name>
    <name evidence="2" type="ORF">ACFQL7_20535</name>
</gene>
<comment type="caution">
    <text evidence="1">The sequence shown here is derived from an EMBL/GenBank/DDBJ whole genome shotgun (WGS) entry which is preliminary data.</text>
</comment>
<reference evidence="1" key="1">
    <citation type="journal article" date="2014" name="Int. J. Syst. Evol. Microbiol.">
        <title>Complete genome sequence of Corynebacterium casei LMG S-19264T (=DSM 44701T), isolated from a smear-ripened cheese.</title>
        <authorList>
            <consortium name="US DOE Joint Genome Institute (JGI-PGF)"/>
            <person name="Walter F."/>
            <person name="Albersmeier A."/>
            <person name="Kalinowski J."/>
            <person name="Ruckert C."/>
        </authorList>
    </citation>
    <scope>NUCLEOTIDE SEQUENCE [LARGE SCALE GENOMIC DNA]</scope>
    <source>
        <strain evidence="1">NBRC 107106</strain>
    </source>
</reference>
<proteinExistence type="predicted"/>
<sequence>MSTKTQSDNNGVSNEYSAKKEKLEDYFRGYRVVDIDLRVVHPGIILIVHLEKGVCLASADREFIEEIGCKIDFVSTKNGYTYFYLK</sequence>
<reference evidence="3" key="2">
    <citation type="journal article" date="2019" name="Int. J. Syst. Evol. Microbiol.">
        <title>The Global Catalogue of Microorganisms (GCM) 10K type strain sequencing project: providing services to taxonomists for standard genome sequencing and annotation.</title>
        <authorList>
            <consortium name="The Broad Institute Genomics Platform"/>
            <consortium name="The Broad Institute Genome Sequencing Center for Infectious Disease"/>
            <person name="Wu L."/>
            <person name="Ma J."/>
        </authorList>
    </citation>
    <scope>NUCLEOTIDE SEQUENCE [LARGE SCALE GENOMIC DNA]</scope>
    <source>
        <strain evidence="3">RDMS1</strain>
    </source>
</reference>